<dbReference type="PROSITE" id="PS50294">
    <property type="entry name" value="WD_REPEATS_REGION"/>
    <property type="match status" value="3"/>
</dbReference>
<dbReference type="Gene3D" id="2.130.10.10">
    <property type="entry name" value="YVTN repeat-like/Quinoprotein amine dehydrogenase"/>
    <property type="match status" value="1"/>
</dbReference>
<dbReference type="PRINTS" id="PR00320">
    <property type="entry name" value="GPROTEINBRPT"/>
</dbReference>
<dbReference type="InterPro" id="IPR015943">
    <property type="entry name" value="WD40/YVTN_repeat-like_dom_sf"/>
</dbReference>
<protein>
    <submittedName>
        <fullName evidence="4">F-box and wd-40 domain-containing protein cdc4</fullName>
    </submittedName>
</protein>
<dbReference type="GO" id="GO:0010992">
    <property type="term" value="P:ubiquitin recycling"/>
    <property type="evidence" value="ECO:0007669"/>
    <property type="project" value="TreeGrafter"/>
</dbReference>
<gene>
    <name evidence="4" type="ORF">FIE12Z_8085</name>
</gene>
<keyword evidence="2" id="KW-0677">Repeat</keyword>
<comment type="caution">
    <text evidence="4">The sequence shown here is derived from an EMBL/GenBank/DDBJ whole genome shotgun (WGS) entry which is preliminary data.</text>
</comment>
<dbReference type="SMART" id="SM00320">
    <property type="entry name" value="WD40"/>
    <property type="match status" value="5"/>
</dbReference>
<dbReference type="Pfam" id="PF00400">
    <property type="entry name" value="WD40"/>
    <property type="match status" value="3"/>
</dbReference>
<dbReference type="GO" id="GO:0043130">
    <property type="term" value="F:ubiquitin binding"/>
    <property type="evidence" value="ECO:0007669"/>
    <property type="project" value="TreeGrafter"/>
</dbReference>
<feature type="repeat" description="WD" evidence="3">
    <location>
        <begin position="179"/>
        <end position="218"/>
    </location>
</feature>
<dbReference type="InterPro" id="IPR036322">
    <property type="entry name" value="WD40_repeat_dom_sf"/>
</dbReference>
<dbReference type="GO" id="GO:0005737">
    <property type="term" value="C:cytoplasm"/>
    <property type="evidence" value="ECO:0007669"/>
    <property type="project" value="TreeGrafter"/>
</dbReference>
<dbReference type="GO" id="GO:0043161">
    <property type="term" value="P:proteasome-mediated ubiquitin-dependent protein catabolic process"/>
    <property type="evidence" value="ECO:0007669"/>
    <property type="project" value="TreeGrafter"/>
</dbReference>
<evidence type="ECO:0000313" key="4">
    <source>
        <dbReference type="EMBL" id="RFN47628.1"/>
    </source>
</evidence>
<accession>A0A395MI87</accession>
<dbReference type="PANTHER" id="PTHR19849:SF1">
    <property type="entry name" value="F-BOX_WD REPEAT-CONTAINING PROTEIN 7"/>
    <property type="match status" value="1"/>
</dbReference>
<evidence type="ECO:0000256" key="2">
    <source>
        <dbReference type="ARBA" id="ARBA00022737"/>
    </source>
</evidence>
<feature type="repeat" description="WD" evidence="3">
    <location>
        <begin position="96"/>
        <end position="136"/>
    </location>
</feature>
<dbReference type="InterPro" id="IPR020472">
    <property type="entry name" value="WD40_PAC1"/>
</dbReference>
<feature type="repeat" description="WD" evidence="3">
    <location>
        <begin position="139"/>
        <end position="178"/>
    </location>
</feature>
<dbReference type="PROSITE" id="PS00678">
    <property type="entry name" value="WD_REPEATS_1"/>
    <property type="match status" value="1"/>
</dbReference>
<keyword evidence="5" id="KW-1185">Reference proteome</keyword>
<dbReference type="STRING" id="2594813.A0A395MI87"/>
<dbReference type="InterPro" id="IPR019775">
    <property type="entry name" value="WD40_repeat_CS"/>
</dbReference>
<evidence type="ECO:0000256" key="3">
    <source>
        <dbReference type="PROSITE-ProRule" id="PRU00221"/>
    </source>
</evidence>
<dbReference type="PROSITE" id="PS50082">
    <property type="entry name" value="WD_REPEATS_2"/>
    <property type="match status" value="3"/>
</dbReference>
<sequence>MESSGQLSLKDAPFTATLSERRVVITALHIGDGFLLVTSASGFVYRVDLVTESVEVLAQVKDVWSLACLDSSVIFGSLNGEIHVLDINNRANLNSVKAHDSAVRCLAILESGIIVSGSRDSTIRLWTLESGKLEPRNVLRGHTAEVRNVQVHGDVIVSGSYDADARVWSAQTGECLHILRGHGRHIHGLAFDGKRVATSSTDGDIRVWDSETGPRELASSDGNGTAISAIKVQGRHVIAGTTGGSVKIIDRQSCEMLHSWTDGTCGIAVFQVGFTLEHSPFAVYLKDESVLVTVF</sequence>
<proteinExistence type="predicted"/>
<name>A0A395MI87_9HYPO</name>
<dbReference type="Proteomes" id="UP000265631">
    <property type="component" value="Unassembled WGS sequence"/>
</dbReference>
<dbReference type="SUPFAM" id="SSF50978">
    <property type="entry name" value="WD40 repeat-like"/>
    <property type="match status" value="1"/>
</dbReference>
<organism evidence="4 5">
    <name type="scientific">Fusarium flagelliforme</name>
    <dbReference type="NCBI Taxonomy" id="2675880"/>
    <lineage>
        <taxon>Eukaryota</taxon>
        <taxon>Fungi</taxon>
        <taxon>Dikarya</taxon>
        <taxon>Ascomycota</taxon>
        <taxon>Pezizomycotina</taxon>
        <taxon>Sordariomycetes</taxon>
        <taxon>Hypocreomycetidae</taxon>
        <taxon>Hypocreales</taxon>
        <taxon>Nectriaceae</taxon>
        <taxon>Fusarium</taxon>
        <taxon>Fusarium incarnatum-equiseti species complex</taxon>
    </lineage>
</organism>
<evidence type="ECO:0000313" key="5">
    <source>
        <dbReference type="Proteomes" id="UP000265631"/>
    </source>
</evidence>
<dbReference type="GO" id="GO:0005634">
    <property type="term" value="C:nucleus"/>
    <property type="evidence" value="ECO:0007669"/>
    <property type="project" value="TreeGrafter"/>
</dbReference>
<dbReference type="AlphaFoldDB" id="A0A395MI87"/>
<keyword evidence="1 3" id="KW-0853">WD repeat</keyword>
<evidence type="ECO:0000256" key="1">
    <source>
        <dbReference type="ARBA" id="ARBA00022574"/>
    </source>
</evidence>
<dbReference type="PANTHER" id="PTHR19849">
    <property type="entry name" value="PHOSPHOLIPASE A-2-ACTIVATING PROTEIN"/>
    <property type="match status" value="1"/>
</dbReference>
<dbReference type="InterPro" id="IPR001680">
    <property type="entry name" value="WD40_rpt"/>
</dbReference>
<dbReference type="EMBL" id="PXXK01000241">
    <property type="protein sequence ID" value="RFN47628.1"/>
    <property type="molecule type" value="Genomic_DNA"/>
</dbReference>
<reference evidence="4 5" key="1">
    <citation type="journal article" date="2018" name="PLoS Pathog.">
        <title>Evolution of structural diversity of trichothecenes, a family of toxins produced by plant pathogenic and entomopathogenic fungi.</title>
        <authorList>
            <person name="Proctor R.H."/>
            <person name="McCormick S.P."/>
            <person name="Kim H.S."/>
            <person name="Cardoza R.E."/>
            <person name="Stanley A.M."/>
            <person name="Lindo L."/>
            <person name="Kelly A."/>
            <person name="Brown D.W."/>
            <person name="Lee T."/>
            <person name="Vaughan M.M."/>
            <person name="Alexander N.J."/>
            <person name="Busman M."/>
            <person name="Gutierrez S."/>
        </authorList>
    </citation>
    <scope>NUCLEOTIDE SEQUENCE [LARGE SCALE GENOMIC DNA]</scope>
    <source>
        <strain evidence="4 5">NRRL 13405</strain>
    </source>
</reference>